<dbReference type="Gramene" id="Ma04_t38920.1">
    <property type="protein sequence ID" value="Ma04_p38920.1"/>
    <property type="gene ID" value="Ma04_g38920"/>
</dbReference>
<accession>A0A804IYQ5</accession>
<evidence type="ECO:0000313" key="1">
    <source>
        <dbReference type="EnsemblPlants" id="Ma04_p38920.1"/>
    </source>
</evidence>
<sequence>MSGLVGIWMAKLGRKQRSTPSCSLARHEEEEGKIRGELRSREEETAQVKARRNSSVALSETTLCLLMDRFAPA</sequence>
<protein>
    <submittedName>
        <fullName evidence="1">Uncharacterized protein</fullName>
    </submittedName>
</protein>
<dbReference type="FunCoup" id="A0A804IYQ5">
    <property type="interactions" value="8"/>
</dbReference>
<dbReference type="PANTHER" id="PTHR36346">
    <property type="entry name" value="EXPRESSED PROTEIN"/>
    <property type="match status" value="1"/>
</dbReference>
<reference evidence="1" key="1">
    <citation type="submission" date="2021-05" db="UniProtKB">
        <authorList>
            <consortium name="EnsemblPlants"/>
        </authorList>
    </citation>
    <scope>IDENTIFICATION</scope>
    <source>
        <strain evidence="1">subsp. malaccensis</strain>
    </source>
</reference>
<dbReference type="EnsemblPlants" id="Ma04_t38920.1">
    <property type="protein sequence ID" value="Ma04_p38920.1"/>
    <property type="gene ID" value="Ma04_g38920"/>
</dbReference>
<name>A0A804IYQ5_MUSAM</name>
<proteinExistence type="predicted"/>
<organism evidence="1 2">
    <name type="scientific">Musa acuminata subsp. malaccensis</name>
    <name type="common">Wild banana</name>
    <name type="synonym">Musa malaccensis</name>
    <dbReference type="NCBI Taxonomy" id="214687"/>
    <lineage>
        <taxon>Eukaryota</taxon>
        <taxon>Viridiplantae</taxon>
        <taxon>Streptophyta</taxon>
        <taxon>Embryophyta</taxon>
        <taxon>Tracheophyta</taxon>
        <taxon>Spermatophyta</taxon>
        <taxon>Magnoliopsida</taxon>
        <taxon>Liliopsida</taxon>
        <taxon>Zingiberales</taxon>
        <taxon>Musaceae</taxon>
        <taxon>Musa</taxon>
    </lineage>
</organism>
<dbReference type="AlphaFoldDB" id="A0A804IYQ5"/>
<dbReference type="PANTHER" id="PTHR36346:SF2">
    <property type="entry name" value="EXPRESSED PROTEIN"/>
    <property type="match status" value="1"/>
</dbReference>
<dbReference type="Proteomes" id="UP000012960">
    <property type="component" value="Unplaced"/>
</dbReference>
<dbReference type="InParanoid" id="A0A804IYQ5"/>
<keyword evidence="2" id="KW-1185">Reference proteome</keyword>
<evidence type="ECO:0000313" key="2">
    <source>
        <dbReference type="Proteomes" id="UP000012960"/>
    </source>
</evidence>